<dbReference type="EMBL" id="CP001848">
    <property type="protein sequence ID" value="ADB16114.1"/>
    <property type="molecule type" value="Genomic_DNA"/>
</dbReference>
<dbReference type="Proteomes" id="UP000001887">
    <property type="component" value="Chromosome"/>
</dbReference>
<dbReference type="Pfam" id="PF01593">
    <property type="entry name" value="Amino_oxidase"/>
    <property type="match status" value="1"/>
</dbReference>
<name>D2QX10_PIRSD</name>
<reference evidence="2 3" key="1">
    <citation type="journal article" date="2009" name="Stand. Genomic Sci.">
        <title>Complete genome sequence of Pirellula staleyi type strain (ATCC 27377).</title>
        <authorList>
            <person name="Clum A."/>
            <person name="Tindall B.J."/>
            <person name="Sikorski J."/>
            <person name="Ivanova N."/>
            <person name="Mavrommatis K."/>
            <person name="Lucas S."/>
            <person name="Glavina del Rio T."/>
            <person name="Nolan M."/>
            <person name="Chen F."/>
            <person name="Tice H."/>
            <person name="Pitluck S."/>
            <person name="Cheng J.F."/>
            <person name="Chertkov O."/>
            <person name="Brettin T."/>
            <person name="Han C."/>
            <person name="Detter J.C."/>
            <person name="Kuske C."/>
            <person name="Bruce D."/>
            <person name="Goodwin L."/>
            <person name="Ovchinikova G."/>
            <person name="Pati A."/>
            <person name="Mikhailova N."/>
            <person name="Chen A."/>
            <person name="Palaniappan K."/>
            <person name="Land M."/>
            <person name="Hauser L."/>
            <person name="Chang Y.J."/>
            <person name="Jeffries C.D."/>
            <person name="Chain P."/>
            <person name="Rohde M."/>
            <person name="Goker M."/>
            <person name="Bristow J."/>
            <person name="Eisen J.A."/>
            <person name="Markowitz V."/>
            <person name="Hugenholtz P."/>
            <person name="Kyrpides N.C."/>
            <person name="Klenk H.P."/>
            <person name="Lapidus A."/>
        </authorList>
    </citation>
    <scope>NUCLEOTIDE SEQUENCE [LARGE SCALE GENOMIC DNA]</scope>
    <source>
        <strain evidence="3">ATCC 27377 / DSM 6068 / ICPB 4128</strain>
    </source>
</reference>
<dbReference type="InterPro" id="IPR050464">
    <property type="entry name" value="Zeta_carotene_desat/Oxidored"/>
</dbReference>
<dbReference type="OrthoDB" id="9803192at2"/>
<proteinExistence type="predicted"/>
<dbReference type="Gene3D" id="1.10.3110.10">
    <property type="entry name" value="protoporphyrinogen ix oxidase, domain 3"/>
    <property type="match status" value="1"/>
</dbReference>
<dbReference type="PANTHER" id="PTHR42923:SF46">
    <property type="entry name" value="AMINE OXIDASE"/>
    <property type="match status" value="1"/>
</dbReference>
<dbReference type="InterPro" id="IPR036188">
    <property type="entry name" value="FAD/NAD-bd_sf"/>
</dbReference>
<evidence type="ECO:0000259" key="1">
    <source>
        <dbReference type="Pfam" id="PF01593"/>
    </source>
</evidence>
<protein>
    <submittedName>
        <fullName evidence="2">FAD dependent oxidoreductase</fullName>
    </submittedName>
</protein>
<dbReference type="NCBIfam" id="NF005560">
    <property type="entry name" value="PRK07233.1"/>
    <property type="match status" value="1"/>
</dbReference>
<feature type="domain" description="Amine oxidase" evidence="1">
    <location>
        <begin position="20"/>
        <end position="407"/>
    </location>
</feature>
<keyword evidence="3" id="KW-1185">Reference proteome</keyword>
<organism evidence="2 3">
    <name type="scientific">Pirellula staleyi (strain ATCC 27377 / DSM 6068 / ICPB 4128)</name>
    <name type="common">Pirella staleyi</name>
    <dbReference type="NCBI Taxonomy" id="530564"/>
    <lineage>
        <taxon>Bacteria</taxon>
        <taxon>Pseudomonadati</taxon>
        <taxon>Planctomycetota</taxon>
        <taxon>Planctomycetia</taxon>
        <taxon>Pirellulales</taxon>
        <taxon>Pirellulaceae</taxon>
        <taxon>Pirellula</taxon>
    </lineage>
</organism>
<dbReference type="STRING" id="530564.Psta_1439"/>
<evidence type="ECO:0000313" key="3">
    <source>
        <dbReference type="Proteomes" id="UP000001887"/>
    </source>
</evidence>
<dbReference type="Gene3D" id="3.90.660.20">
    <property type="entry name" value="Protoporphyrinogen oxidase, mitochondrial, domain 2"/>
    <property type="match status" value="1"/>
</dbReference>
<dbReference type="Gene3D" id="3.50.50.60">
    <property type="entry name" value="FAD/NAD(P)-binding domain"/>
    <property type="match status" value="1"/>
</dbReference>
<evidence type="ECO:0000313" key="2">
    <source>
        <dbReference type="EMBL" id="ADB16114.1"/>
    </source>
</evidence>
<gene>
    <name evidence="2" type="ordered locus">Psta_1439</name>
</gene>
<dbReference type="SUPFAM" id="SSF51905">
    <property type="entry name" value="FAD/NAD(P)-binding domain"/>
    <property type="match status" value="1"/>
</dbReference>
<dbReference type="PANTHER" id="PTHR42923">
    <property type="entry name" value="PROTOPORPHYRINOGEN OXIDASE"/>
    <property type="match status" value="1"/>
</dbReference>
<dbReference type="InterPro" id="IPR002937">
    <property type="entry name" value="Amino_oxidase"/>
</dbReference>
<dbReference type="AlphaFoldDB" id="D2QX10"/>
<accession>D2QX10</accession>
<dbReference type="KEGG" id="psl:Psta_1439"/>
<dbReference type="GO" id="GO:0016491">
    <property type="term" value="F:oxidoreductase activity"/>
    <property type="evidence" value="ECO:0007669"/>
    <property type="project" value="InterPro"/>
</dbReference>
<dbReference type="eggNOG" id="COG1232">
    <property type="taxonomic scope" value="Bacteria"/>
</dbReference>
<dbReference type="HOGENOM" id="CLU_051347_0_0_0"/>
<sequence length="465" mass="51280">MSCQPSEKNSIAIVGGGVLGLTLALRLAEQGEKVTLLEAAEDLGGLASAWTIGNVTWDRHYHVTLLSDAQTRGLLADLDLESDMRWVQTRTGFYVDGKLHSFSSSLDFLKFPPLSLVDKFRLGWTIFWASRLTDWRALEQIPVGQWLTRHSGRRTFEKIWQPLLKAKLGTAWKRTSAAFIWSTIQRLYAARRSGLKREMFGYLPGGYARIFSALEHKLQSLGVQIRKSFPVQSVCQNADGSLAVTSAAGDVQTFDRVVVTTATPIAAKLCPDLSSDELARLRAVEYLGIVCVSVLLKQRLADYYVTNITDDAPFTGVIEMTALVSPEELGGQHLVYLPKYVTADDPIAKLTDEQVETLFVEHLLAMYPHVSRDDISALRISRVKQVFALSTLGYSSTVPAQTTSIPGLFLVNSSQIVNGTLNVNETIRLAESSLSTVLALFPRSTTSQERSAHDAASNRELVARS</sequence>